<name>A0ABU3H282_9SPHI</name>
<feature type="chain" id="PRO_5046157789" evidence="1">
    <location>
        <begin position="21"/>
        <end position="447"/>
    </location>
</feature>
<proteinExistence type="predicted"/>
<dbReference type="EMBL" id="JAVLVU010000001">
    <property type="protein sequence ID" value="MDT3405367.1"/>
    <property type="molecule type" value="Genomic_DNA"/>
</dbReference>
<gene>
    <name evidence="2" type="ORF">QE417_004439</name>
</gene>
<reference evidence="3" key="1">
    <citation type="submission" date="2023-07" db="EMBL/GenBank/DDBJ databases">
        <title>Functional and genomic diversity of the sorghum phyllosphere microbiome.</title>
        <authorList>
            <person name="Shade A."/>
        </authorList>
    </citation>
    <scope>NUCLEOTIDE SEQUENCE [LARGE SCALE GENOMIC DNA]</scope>
    <source>
        <strain evidence="3">SORGH_AS_0422</strain>
    </source>
</reference>
<comment type="caution">
    <text evidence="2">The sequence shown here is derived from an EMBL/GenBank/DDBJ whole genome shotgun (WGS) entry which is preliminary data.</text>
</comment>
<evidence type="ECO:0000313" key="3">
    <source>
        <dbReference type="Proteomes" id="UP001258315"/>
    </source>
</evidence>
<protein>
    <submittedName>
        <fullName evidence="2">Uncharacterized protein</fullName>
    </submittedName>
</protein>
<keyword evidence="1" id="KW-0732">Signal</keyword>
<evidence type="ECO:0000256" key="1">
    <source>
        <dbReference type="SAM" id="SignalP"/>
    </source>
</evidence>
<evidence type="ECO:0000313" key="2">
    <source>
        <dbReference type="EMBL" id="MDT3405367.1"/>
    </source>
</evidence>
<organism evidence="2 3">
    <name type="scientific">Mucilaginibacter terrae</name>
    <dbReference type="NCBI Taxonomy" id="1955052"/>
    <lineage>
        <taxon>Bacteria</taxon>
        <taxon>Pseudomonadati</taxon>
        <taxon>Bacteroidota</taxon>
        <taxon>Sphingobacteriia</taxon>
        <taxon>Sphingobacteriales</taxon>
        <taxon>Sphingobacteriaceae</taxon>
        <taxon>Mucilaginibacter</taxon>
    </lineage>
</organism>
<feature type="signal peptide" evidence="1">
    <location>
        <begin position="1"/>
        <end position="20"/>
    </location>
</feature>
<keyword evidence="3" id="KW-1185">Reference proteome</keyword>
<dbReference type="Proteomes" id="UP001258315">
    <property type="component" value="Unassembled WGS sequence"/>
</dbReference>
<sequence>MRFRLIALYILCLFACPATAQVNVTIEQINKINIIDAGGYLMGGYRNEYELFLENGQWRSYQTREKYDRQNFKRKKPEEFFEHKDSLMHRFIKAVPRDSLIQFLKSISTIRSKFVATDLKVSIPMLKQQIDTAYLKYLPADKHAIFHSFYDTPQKLNTILEALQKGAWTDDWPLAAIEVIKTTGDTIKVQTTRQVDFMLPWKVNGTPTYDLSINRFFMTATGLLNHRMNGRNLAGNVQGEVQHRYAANALERLRWEEIAPANTAYVKQHFDIIRISKSNDQSYYVFRPLRLANKKVVIHGTLDITKKEQLQKLVNFAEDTLHHFLKKPAFMMDSCKKIQGCEIRFVFTLGASNHSVYTMFTPELAAFLKKIDARTLVPFTIYAGERTEDNWVALPDGRFVLTAYVDDKGIGINRFIAPDGVKQRKFVFMVFDNRGKLLKAPYLFQDR</sequence>
<accession>A0ABU3H282</accession>